<dbReference type="InterPro" id="IPR021719">
    <property type="entry name" value="Prot_inh_I78"/>
</dbReference>
<feature type="signal peptide" evidence="3">
    <location>
        <begin position="1"/>
        <end position="20"/>
    </location>
</feature>
<comment type="caution">
    <text evidence="4">The sequence shown here is derived from an EMBL/GenBank/DDBJ whole genome shotgun (WGS) entry which is preliminary data.</text>
</comment>
<dbReference type="PROSITE" id="PS51257">
    <property type="entry name" value="PROKAR_LIPOPROTEIN"/>
    <property type="match status" value="1"/>
</dbReference>
<sequence>MTRLLLVAATLPLIAACATAQPGSPYPGGNSADRYVCSGTMLAQFKGRPASAELANEIIRSSGSKTLQWVAKGMMVTMDYRDDRVRVWLDGQNRVERANCG</sequence>
<keyword evidence="3" id="KW-0732">Signal</keyword>
<keyword evidence="2" id="KW-0722">Serine protease inhibitor</keyword>
<dbReference type="Gene3D" id="3.30.10.10">
    <property type="entry name" value="Trypsin Inhibitor V, subunit A"/>
    <property type="match status" value="1"/>
</dbReference>
<dbReference type="Proteomes" id="UP001500235">
    <property type="component" value="Unassembled WGS sequence"/>
</dbReference>
<evidence type="ECO:0000256" key="3">
    <source>
        <dbReference type="SAM" id="SignalP"/>
    </source>
</evidence>
<name>A0ABP7SPL1_9SPHN</name>
<dbReference type="InterPro" id="IPR036354">
    <property type="entry name" value="Prot_inh_pot1_sf"/>
</dbReference>
<evidence type="ECO:0000313" key="5">
    <source>
        <dbReference type="Proteomes" id="UP001500235"/>
    </source>
</evidence>
<gene>
    <name evidence="4" type="ORF">GCM10022280_11510</name>
</gene>
<protein>
    <recommendedName>
        <fullName evidence="6">Peptidase inhibitor I78 family protein</fullName>
    </recommendedName>
</protein>
<organism evidence="4 5">
    <name type="scientific">Sphingomonas swuensis</name>
    <dbReference type="NCBI Taxonomy" id="977800"/>
    <lineage>
        <taxon>Bacteria</taxon>
        <taxon>Pseudomonadati</taxon>
        <taxon>Pseudomonadota</taxon>
        <taxon>Alphaproteobacteria</taxon>
        <taxon>Sphingomonadales</taxon>
        <taxon>Sphingomonadaceae</taxon>
        <taxon>Sphingomonas</taxon>
    </lineage>
</organism>
<reference evidence="5" key="1">
    <citation type="journal article" date="2019" name="Int. J. Syst. Evol. Microbiol.">
        <title>The Global Catalogue of Microorganisms (GCM) 10K type strain sequencing project: providing services to taxonomists for standard genome sequencing and annotation.</title>
        <authorList>
            <consortium name="The Broad Institute Genomics Platform"/>
            <consortium name="The Broad Institute Genome Sequencing Center for Infectious Disease"/>
            <person name="Wu L."/>
            <person name="Ma J."/>
        </authorList>
    </citation>
    <scope>NUCLEOTIDE SEQUENCE [LARGE SCALE GENOMIC DNA]</scope>
    <source>
        <strain evidence="5">JCM 17563</strain>
    </source>
</reference>
<keyword evidence="5" id="KW-1185">Reference proteome</keyword>
<evidence type="ECO:0000256" key="2">
    <source>
        <dbReference type="ARBA" id="ARBA00022900"/>
    </source>
</evidence>
<evidence type="ECO:0000256" key="1">
    <source>
        <dbReference type="ARBA" id="ARBA00022690"/>
    </source>
</evidence>
<feature type="chain" id="PRO_5046106643" description="Peptidase inhibitor I78 family protein" evidence="3">
    <location>
        <begin position="21"/>
        <end position="101"/>
    </location>
</feature>
<keyword evidence="1" id="KW-0646">Protease inhibitor</keyword>
<evidence type="ECO:0008006" key="6">
    <source>
        <dbReference type="Google" id="ProtNLM"/>
    </source>
</evidence>
<dbReference type="Pfam" id="PF11720">
    <property type="entry name" value="Inhibitor_I78"/>
    <property type="match status" value="1"/>
</dbReference>
<proteinExistence type="predicted"/>
<dbReference type="SUPFAM" id="SSF54654">
    <property type="entry name" value="CI-2 family of serine protease inhibitors"/>
    <property type="match status" value="1"/>
</dbReference>
<dbReference type="EMBL" id="BAABBQ010000001">
    <property type="protein sequence ID" value="GAA4014685.1"/>
    <property type="molecule type" value="Genomic_DNA"/>
</dbReference>
<evidence type="ECO:0000313" key="4">
    <source>
        <dbReference type="EMBL" id="GAA4014685.1"/>
    </source>
</evidence>
<accession>A0ABP7SPL1</accession>
<dbReference type="RefSeq" id="WP_344706423.1">
    <property type="nucleotide sequence ID" value="NZ_BAABBQ010000001.1"/>
</dbReference>